<reference evidence="1 2" key="1">
    <citation type="journal article" date="2021" name="Nat. Plants">
        <title>The Taxus genome provides insights into paclitaxel biosynthesis.</title>
        <authorList>
            <person name="Xiong X."/>
            <person name="Gou J."/>
            <person name="Liao Q."/>
            <person name="Li Y."/>
            <person name="Zhou Q."/>
            <person name="Bi G."/>
            <person name="Li C."/>
            <person name="Du R."/>
            <person name="Wang X."/>
            <person name="Sun T."/>
            <person name="Guo L."/>
            <person name="Liang H."/>
            <person name="Lu P."/>
            <person name="Wu Y."/>
            <person name="Zhang Z."/>
            <person name="Ro D.K."/>
            <person name="Shang Y."/>
            <person name="Huang S."/>
            <person name="Yan J."/>
        </authorList>
    </citation>
    <scope>NUCLEOTIDE SEQUENCE [LARGE SCALE GENOMIC DNA]</scope>
    <source>
        <strain evidence="1">Ta-2019</strain>
    </source>
</reference>
<evidence type="ECO:0000313" key="2">
    <source>
        <dbReference type="Proteomes" id="UP000824469"/>
    </source>
</evidence>
<dbReference type="Proteomes" id="UP000824469">
    <property type="component" value="Unassembled WGS sequence"/>
</dbReference>
<feature type="non-terminal residue" evidence="1">
    <location>
        <position position="87"/>
    </location>
</feature>
<dbReference type="AlphaFoldDB" id="A0AA38CNC7"/>
<organism evidence="1 2">
    <name type="scientific">Taxus chinensis</name>
    <name type="common">Chinese yew</name>
    <name type="synonym">Taxus wallichiana var. chinensis</name>
    <dbReference type="NCBI Taxonomy" id="29808"/>
    <lineage>
        <taxon>Eukaryota</taxon>
        <taxon>Viridiplantae</taxon>
        <taxon>Streptophyta</taxon>
        <taxon>Embryophyta</taxon>
        <taxon>Tracheophyta</taxon>
        <taxon>Spermatophyta</taxon>
        <taxon>Pinopsida</taxon>
        <taxon>Pinidae</taxon>
        <taxon>Conifers II</taxon>
        <taxon>Cupressales</taxon>
        <taxon>Taxaceae</taxon>
        <taxon>Taxus</taxon>
    </lineage>
</organism>
<dbReference type="EMBL" id="JAHRHJ020000008">
    <property type="protein sequence ID" value="KAH9303780.1"/>
    <property type="molecule type" value="Genomic_DNA"/>
</dbReference>
<proteinExistence type="predicted"/>
<name>A0AA38CNC7_TAXCH</name>
<comment type="caution">
    <text evidence="1">The sequence shown here is derived from an EMBL/GenBank/DDBJ whole genome shotgun (WGS) entry which is preliminary data.</text>
</comment>
<protein>
    <submittedName>
        <fullName evidence="1">Uncharacterized protein</fullName>
    </submittedName>
</protein>
<accession>A0AA38CNC7</accession>
<sequence length="87" mass="9781">MGGQLKRIEPTSCTGLQEDQDFWSILRDNGIAMFLERMSEYSALVSYSALATWSHGKVQIGNTCLKKINLAAFLFQSLEHSINLARE</sequence>
<gene>
    <name evidence="1" type="ORF">KI387_008184</name>
</gene>
<keyword evidence="2" id="KW-1185">Reference proteome</keyword>
<evidence type="ECO:0000313" key="1">
    <source>
        <dbReference type="EMBL" id="KAH9303780.1"/>
    </source>
</evidence>